<feature type="domain" description="Orotate phosphoribosyltransferase-like" evidence="3">
    <location>
        <begin position="48"/>
        <end position="265"/>
    </location>
</feature>
<feature type="region of interest" description="Disordered" evidence="1">
    <location>
        <begin position="1"/>
        <end position="21"/>
    </location>
</feature>
<protein>
    <recommendedName>
        <fullName evidence="6">Phosphoribosyltransferase</fullName>
    </recommendedName>
</protein>
<evidence type="ECO:0000313" key="4">
    <source>
        <dbReference type="EMBL" id="GEL23988.1"/>
    </source>
</evidence>
<proteinExistence type="predicted"/>
<evidence type="ECO:0000259" key="3">
    <source>
        <dbReference type="Pfam" id="PF15609"/>
    </source>
</evidence>
<reference evidence="4 5" key="1">
    <citation type="submission" date="2019-07" db="EMBL/GenBank/DDBJ databases">
        <title>Whole genome shotgun sequence of Pseudonocardia sulfidoxydans NBRC 16205.</title>
        <authorList>
            <person name="Hosoyama A."/>
            <person name="Uohara A."/>
            <person name="Ohji S."/>
            <person name="Ichikawa N."/>
        </authorList>
    </citation>
    <scope>NUCLEOTIDE SEQUENCE [LARGE SCALE GENOMIC DNA]</scope>
    <source>
        <strain evidence="4 5">NBRC 16205</strain>
    </source>
</reference>
<gene>
    <name evidence="4" type="ORF">PSU4_29420</name>
</gene>
<dbReference type="InterPro" id="IPR029057">
    <property type="entry name" value="PRTase-like"/>
</dbReference>
<dbReference type="InterPro" id="IPR022537">
    <property type="entry name" value="TRSP_dom"/>
</dbReference>
<evidence type="ECO:0008006" key="6">
    <source>
        <dbReference type="Google" id="ProtNLM"/>
    </source>
</evidence>
<dbReference type="Pfam" id="PF12500">
    <property type="entry name" value="TRSP"/>
    <property type="match status" value="1"/>
</dbReference>
<dbReference type="InterPro" id="IPR000836">
    <property type="entry name" value="PRTase_dom"/>
</dbReference>
<dbReference type="EMBL" id="BJVJ01000027">
    <property type="protein sequence ID" value="GEL23988.1"/>
    <property type="molecule type" value="Genomic_DNA"/>
</dbReference>
<sequence>MTGTSVPVSGASVPVTAAHDTRSPSVVEAMGVVLHDAGGPGDADPRVLLGLALRRNPRRAQLLVSRVLGKHVPTDPRLVRAAGLLLGARVADVLDGCAPRPLPVDALHTAVAGDRDAASAVHAEAVDGSGRAHDVAVLGFAETATALGHCVAEALRADYLHSTRRPVAGIATAGGFTEEHSHATDHLLLPTDPAFLTAPRPLVLVDDELSTGRTAFNTIAALHETAPRQRYVLAALVDSRPPDSRLVDDVAALGARLDVVSLARAGVALPADLAERADALRAAVDAGPTGPGPRSPDVVRVRLADLGWPHPTPAGARHGFGPADHARLAAALPAVAAALAGTAGLHPGARTLVLGTEELMAVPLRLAQELADAGHDVSFSTTTRSPAVVTDDPGYALTSGITFPAHDDPADGPGPRYAYNVGGPGDQRWDHVLVVVDPPADTPALDAGLLAALAGRTHALTVVVTP</sequence>
<name>A0A511DLP9_9PSEU</name>
<dbReference type="CDD" id="cd06223">
    <property type="entry name" value="PRTases_typeI"/>
    <property type="match status" value="1"/>
</dbReference>
<dbReference type="InterPro" id="IPR011214">
    <property type="entry name" value="UCP020967"/>
</dbReference>
<comment type="caution">
    <text evidence="4">The sequence shown here is derived from an EMBL/GenBank/DDBJ whole genome shotgun (WGS) entry which is preliminary data.</text>
</comment>
<dbReference type="Pfam" id="PF15609">
    <property type="entry name" value="PRTase_2"/>
    <property type="match status" value="1"/>
</dbReference>
<keyword evidence="5" id="KW-1185">Reference proteome</keyword>
<feature type="domain" description="TRSP" evidence="2">
    <location>
        <begin position="315"/>
        <end position="453"/>
    </location>
</feature>
<evidence type="ECO:0000259" key="2">
    <source>
        <dbReference type="Pfam" id="PF12500"/>
    </source>
</evidence>
<dbReference type="SUPFAM" id="SSF53271">
    <property type="entry name" value="PRTase-like"/>
    <property type="match status" value="1"/>
</dbReference>
<evidence type="ECO:0000256" key="1">
    <source>
        <dbReference type="SAM" id="MobiDB-lite"/>
    </source>
</evidence>
<organism evidence="4 5">
    <name type="scientific">Pseudonocardia sulfidoxydans NBRC 16205</name>
    <dbReference type="NCBI Taxonomy" id="1223511"/>
    <lineage>
        <taxon>Bacteria</taxon>
        <taxon>Bacillati</taxon>
        <taxon>Actinomycetota</taxon>
        <taxon>Actinomycetes</taxon>
        <taxon>Pseudonocardiales</taxon>
        <taxon>Pseudonocardiaceae</taxon>
        <taxon>Pseudonocardia</taxon>
    </lineage>
</organism>
<dbReference type="InterPro" id="IPR041688">
    <property type="entry name" value="PRTase_2"/>
</dbReference>
<dbReference type="PIRSF" id="PIRSF020967">
    <property type="entry name" value="UCP020967"/>
    <property type="match status" value="1"/>
</dbReference>
<dbReference type="Gene3D" id="3.40.50.2020">
    <property type="match status" value="1"/>
</dbReference>
<evidence type="ECO:0000313" key="5">
    <source>
        <dbReference type="Proteomes" id="UP000321685"/>
    </source>
</evidence>
<dbReference type="AlphaFoldDB" id="A0A511DLP9"/>
<dbReference type="Proteomes" id="UP000321685">
    <property type="component" value="Unassembled WGS sequence"/>
</dbReference>
<accession>A0A511DLP9</accession>